<dbReference type="InterPro" id="IPR025705">
    <property type="entry name" value="Beta_hexosaminidase_sua/sub"/>
</dbReference>
<comment type="catalytic activity">
    <reaction evidence="1">
        <text>Hydrolysis of terminal non-reducing N-acetyl-D-hexosamine residues in N-acetyl-beta-D-hexosaminides.</text>
        <dbReference type="EC" id="3.2.1.52"/>
    </reaction>
</comment>
<dbReference type="GO" id="GO:0004563">
    <property type="term" value="F:beta-N-acetylhexosaminidase activity"/>
    <property type="evidence" value="ECO:0007669"/>
    <property type="project" value="UniProtKB-EC"/>
</dbReference>
<dbReference type="RefSeq" id="WP_068004664.1">
    <property type="nucleotide sequence ID" value="NZ_QQBC01000010.1"/>
</dbReference>
<keyword evidence="4" id="KW-0378">Hydrolase</keyword>
<dbReference type="InterPro" id="IPR029018">
    <property type="entry name" value="Hex-like_dom2"/>
</dbReference>
<dbReference type="Pfam" id="PF00728">
    <property type="entry name" value="Glyco_hydro_20"/>
    <property type="match status" value="2"/>
</dbReference>
<dbReference type="PRINTS" id="PR00738">
    <property type="entry name" value="GLHYDRLASE20"/>
</dbReference>
<evidence type="ECO:0000259" key="8">
    <source>
        <dbReference type="Pfam" id="PF00728"/>
    </source>
</evidence>
<feature type="domain" description="Glycoside hydrolase family 20 catalytic" evidence="8">
    <location>
        <begin position="98"/>
        <end position="275"/>
    </location>
</feature>
<evidence type="ECO:0000256" key="7">
    <source>
        <dbReference type="SAM" id="MobiDB-lite"/>
    </source>
</evidence>
<comment type="similarity">
    <text evidence="2">Belongs to the glycosyl hydrolase 20 family.</text>
</comment>
<name>A0A370HYE6_9NOCA</name>
<dbReference type="CDD" id="cd06563">
    <property type="entry name" value="GH20_chitobiase-like"/>
    <property type="match status" value="1"/>
</dbReference>
<keyword evidence="11" id="KW-1185">Reference proteome</keyword>
<dbReference type="EMBL" id="QQBC01000010">
    <property type="protein sequence ID" value="RDI63536.1"/>
    <property type="molecule type" value="Genomic_DNA"/>
</dbReference>
<gene>
    <name evidence="10" type="ORF">DFR76_110233</name>
</gene>
<dbReference type="Proteomes" id="UP000254869">
    <property type="component" value="Unassembled WGS sequence"/>
</dbReference>
<evidence type="ECO:0000313" key="11">
    <source>
        <dbReference type="Proteomes" id="UP000254869"/>
    </source>
</evidence>
<feature type="active site" description="Proton donor" evidence="6">
    <location>
        <position position="273"/>
    </location>
</feature>
<protein>
    <recommendedName>
        <fullName evidence="3">beta-N-acetylhexosaminidase</fullName>
        <ecNumber evidence="3">3.2.1.52</ecNumber>
    </recommendedName>
</protein>
<dbReference type="InterPro" id="IPR015883">
    <property type="entry name" value="Glyco_hydro_20_cat"/>
</dbReference>
<dbReference type="SUPFAM" id="SSF55545">
    <property type="entry name" value="beta-N-acetylhexosaminidase-like domain"/>
    <property type="match status" value="1"/>
</dbReference>
<dbReference type="GO" id="GO:0005975">
    <property type="term" value="P:carbohydrate metabolic process"/>
    <property type="evidence" value="ECO:0007669"/>
    <property type="project" value="InterPro"/>
</dbReference>
<dbReference type="GO" id="GO:0016020">
    <property type="term" value="C:membrane"/>
    <property type="evidence" value="ECO:0007669"/>
    <property type="project" value="TreeGrafter"/>
</dbReference>
<dbReference type="InterPro" id="IPR015882">
    <property type="entry name" value="HEX_bac_N"/>
</dbReference>
<sequence>MSGFDTLLPRPISARARAGVYAGSAAPRLRTDPALPAQGYRLEITPEAVTVTAADEAGHAHARQTLRQLAGPHAFRAAPIEPGPHPLACGVIEDAPRFQWRGCLLDVARHFRTKAEVLRFVDLLAVHKLNVLHLHLTDDQGWRLEVPGLPKLTEIASWRTESMLGRRDGPARDGRPHGGYYTSDDLREIVAYAAARAVTVVPEIDVPGHARALLAAYPELGPTPDAPQPVWTSWGVSTALVTPGPAAVAFFRRVLDHVLAVFPSPVIGLGGDEIPGATPAHGRLLAELADYLSARGRRAMAWDDALDIAALPPMVIGAWRDKSAAARAAAAGHQVLACPESQVYLDHRQSDHRDEPIPVGYLRTLADVHAWDPGAQPPLLGVQAQLWSEHLDTVRRVDYAAFPRLCAIAETAWSPPGGEFSEFLARLRAHHLPRLDALGVEYRPLEGPRPWQTRPDVPASAHWPRDFAPGQW</sequence>
<feature type="domain" description="Glycoside hydrolase family 20 catalytic" evidence="8">
    <location>
        <begin position="283"/>
        <end position="415"/>
    </location>
</feature>
<evidence type="ECO:0000256" key="4">
    <source>
        <dbReference type="ARBA" id="ARBA00022801"/>
    </source>
</evidence>
<dbReference type="Gene3D" id="3.20.20.80">
    <property type="entry name" value="Glycosidases"/>
    <property type="match status" value="1"/>
</dbReference>
<feature type="domain" description="Beta-hexosaminidase bacterial type N-terminal" evidence="9">
    <location>
        <begin position="28"/>
        <end position="95"/>
    </location>
</feature>
<dbReference type="STRING" id="1210086.GCA_001613105_05903"/>
<evidence type="ECO:0000256" key="1">
    <source>
        <dbReference type="ARBA" id="ARBA00001231"/>
    </source>
</evidence>
<keyword evidence="5" id="KW-0326">Glycosidase</keyword>
<dbReference type="Pfam" id="PF02838">
    <property type="entry name" value="Glyco_hydro_20b"/>
    <property type="match status" value="1"/>
</dbReference>
<dbReference type="InterPro" id="IPR017853">
    <property type="entry name" value="GH"/>
</dbReference>
<comment type="caution">
    <text evidence="10">The sequence shown here is derived from an EMBL/GenBank/DDBJ whole genome shotgun (WGS) entry which is preliminary data.</text>
</comment>
<organism evidence="10 11">
    <name type="scientific">Nocardia pseudobrasiliensis</name>
    <dbReference type="NCBI Taxonomy" id="45979"/>
    <lineage>
        <taxon>Bacteria</taxon>
        <taxon>Bacillati</taxon>
        <taxon>Actinomycetota</taxon>
        <taxon>Actinomycetes</taxon>
        <taxon>Mycobacteriales</taxon>
        <taxon>Nocardiaceae</taxon>
        <taxon>Nocardia</taxon>
    </lineage>
</organism>
<dbReference type="Gene3D" id="3.30.379.10">
    <property type="entry name" value="Chitobiase/beta-hexosaminidase domain 2-like"/>
    <property type="match status" value="1"/>
</dbReference>
<evidence type="ECO:0000256" key="5">
    <source>
        <dbReference type="ARBA" id="ARBA00023295"/>
    </source>
</evidence>
<evidence type="ECO:0000256" key="3">
    <source>
        <dbReference type="ARBA" id="ARBA00012663"/>
    </source>
</evidence>
<evidence type="ECO:0000259" key="9">
    <source>
        <dbReference type="Pfam" id="PF02838"/>
    </source>
</evidence>
<accession>A0A370HYE6</accession>
<dbReference type="PANTHER" id="PTHR22600">
    <property type="entry name" value="BETA-HEXOSAMINIDASE"/>
    <property type="match status" value="1"/>
</dbReference>
<dbReference type="AlphaFoldDB" id="A0A370HYE6"/>
<dbReference type="EC" id="3.2.1.52" evidence="3"/>
<reference evidence="10 11" key="1">
    <citation type="submission" date="2018-07" db="EMBL/GenBank/DDBJ databases">
        <title>Genomic Encyclopedia of Type Strains, Phase IV (KMG-IV): sequencing the most valuable type-strain genomes for metagenomic binning, comparative biology and taxonomic classification.</title>
        <authorList>
            <person name="Goeker M."/>
        </authorList>
    </citation>
    <scope>NUCLEOTIDE SEQUENCE [LARGE SCALE GENOMIC DNA]</scope>
    <source>
        <strain evidence="10 11">DSM 44290</strain>
    </source>
</reference>
<dbReference type="GO" id="GO:0030203">
    <property type="term" value="P:glycosaminoglycan metabolic process"/>
    <property type="evidence" value="ECO:0007669"/>
    <property type="project" value="TreeGrafter"/>
</dbReference>
<dbReference type="SUPFAM" id="SSF51445">
    <property type="entry name" value="(Trans)glycosidases"/>
    <property type="match status" value="1"/>
</dbReference>
<feature type="region of interest" description="Disordered" evidence="7">
    <location>
        <begin position="449"/>
        <end position="472"/>
    </location>
</feature>
<proteinExistence type="inferred from homology"/>
<dbReference type="PANTHER" id="PTHR22600:SF57">
    <property type="entry name" value="BETA-N-ACETYLHEXOSAMINIDASE"/>
    <property type="match status" value="1"/>
</dbReference>
<evidence type="ECO:0000256" key="6">
    <source>
        <dbReference type="PIRSR" id="PIRSR625705-1"/>
    </source>
</evidence>
<evidence type="ECO:0000313" key="10">
    <source>
        <dbReference type="EMBL" id="RDI63536.1"/>
    </source>
</evidence>
<evidence type="ECO:0000256" key="2">
    <source>
        <dbReference type="ARBA" id="ARBA00006285"/>
    </source>
</evidence>